<dbReference type="STRING" id="289078.A0A2X0K580"/>
<feature type="region of interest" description="Disordered" evidence="1">
    <location>
        <begin position="1"/>
        <end position="115"/>
    </location>
</feature>
<evidence type="ECO:0000313" key="4">
    <source>
        <dbReference type="Proteomes" id="UP000249723"/>
    </source>
</evidence>
<reference evidence="4" key="1">
    <citation type="submission" date="2016-10" db="EMBL/GenBank/DDBJ databases">
        <authorList>
            <person name="Jeantristanb JTB J.-T."/>
            <person name="Ricardo R."/>
        </authorList>
    </citation>
    <scope>NUCLEOTIDE SEQUENCE [LARGE SCALE GENOMIC DNA]</scope>
</reference>
<feature type="region of interest" description="Disordered" evidence="1">
    <location>
        <begin position="420"/>
        <end position="462"/>
    </location>
</feature>
<evidence type="ECO:0000259" key="2">
    <source>
        <dbReference type="Pfam" id="PF07727"/>
    </source>
</evidence>
<sequence length="491" mass="54290">MSAVDVAPGYTGGTLLNFTDAESSSSPSPASPSSPSSAPSPALSPSSAASSSPSALPTDSEDSADPLDLLGSQPQVRLDLQDVHHPDFSTYREPASAEESPDELDLIGRHSRDESPDEIDFLTRHHRAFIAIDDDTSDTEAIQPVKSITSDPQTWREAMSSDKREVWAKAATGRVHLHARRLQGLHHRGPSHGARGCDYRYIQVRLENETERTRRSHWTQGKAGRAGNRQRDGIDFNETFAPVARFSSIRSLLALAAANGLHVHQADIDKAYLHGDLDHDIWMTAPRGFDLPSDKVLRLRRSIYGLKQAGRIWNRTHRRFASGLGYTATGTDHCVYSWLDDRQCPHYIALYVDDLLMISPELAEIERVISGLDQRYGVKRLGPAEYILGIQIRRFDDGSIALSQERYIMDVLALTGNVGGDDDDYTRETRERARERAKARRSEGGVDRGGGSRPRGNRGGYAAARLAASPVYRTMVANEVGQKREGKRSKK</sequence>
<dbReference type="SUPFAM" id="SSF56672">
    <property type="entry name" value="DNA/RNA polymerases"/>
    <property type="match status" value="1"/>
</dbReference>
<dbReference type="InterPro" id="IPR013103">
    <property type="entry name" value="RVT_2"/>
</dbReference>
<dbReference type="AlphaFoldDB" id="A0A2X0K580"/>
<feature type="region of interest" description="Disordered" evidence="1">
    <location>
        <begin position="210"/>
        <end position="232"/>
    </location>
</feature>
<evidence type="ECO:0000256" key="1">
    <source>
        <dbReference type="SAM" id="MobiDB-lite"/>
    </source>
</evidence>
<feature type="compositionally biased region" description="Gly residues" evidence="1">
    <location>
        <begin position="447"/>
        <end position="459"/>
    </location>
</feature>
<dbReference type="Pfam" id="PF07727">
    <property type="entry name" value="RVT_2"/>
    <property type="match status" value="1"/>
</dbReference>
<protein>
    <submittedName>
        <fullName evidence="3">BZ3500_MvSof-1268-A1-R1_Chr2-2g04713 protein</fullName>
    </submittedName>
</protein>
<gene>
    <name evidence="3" type="ORF">BZ3500_MVSOF-1268-A1-R1_CHR2-2G04713</name>
</gene>
<organism evidence="3 4">
    <name type="scientific">Microbotryum saponariae</name>
    <dbReference type="NCBI Taxonomy" id="289078"/>
    <lineage>
        <taxon>Eukaryota</taxon>
        <taxon>Fungi</taxon>
        <taxon>Dikarya</taxon>
        <taxon>Basidiomycota</taxon>
        <taxon>Pucciniomycotina</taxon>
        <taxon>Microbotryomycetes</taxon>
        <taxon>Microbotryales</taxon>
        <taxon>Microbotryaceae</taxon>
        <taxon>Microbotryum</taxon>
    </lineage>
</organism>
<dbReference type="InterPro" id="IPR043502">
    <property type="entry name" value="DNA/RNA_pol_sf"/>
</dbReference>
<dbReference type="Proteomes" id="UP000249723">
    <property type="component" value="Unassembled WGS sequence"/>
</dbReference>
<feature type="domain" description="Reverse transcriptase Ty1/copia-type" evidence="2">
    <location>
        <begin position="226"/>
        <end position="413"/>
    </location>
</feature>
<keyword evidence="4" id="KW-1185">Reference proteome</keyword>
<accession>A0A2X0K580</accession>
<name>A0A2X0K580_9BASI</name>
<proteinExistence type="predicted"/>
<feature type="compositionally biased region" description="Low complexity" evidence="1">
    <location>
        <begin position="23"/>
        <end position="57"/>
    </location>
</feature>
<feature type="compositionally biased region" description="Basic and acidic residues" evidence="1">
    <location>
        <begin position="426"/>
        <end position="446"/>
    </location>
</feature>
<evidence type="ECO:0000313" key="3">
    <source>
        <dbReference type="EMBL" id="SCZ87247.1"/>
    </source>
</evidence>
<dbReference type="EMBL" id="FMWP01000010">
    <property type="protein sequence ID" value="SCZ87247.1"/>
    <property type="molecule type" value="Genomic_DNA"/>
</dbReference>